<evidence type="ECO:0000313" key="3">
    <source>
        <dbReference type="EMBL" id="MBB6054683.1"/>
    </source>
</evidence>
<reference evidence="3 4" key="1">
    <citation type="submission" date="2020-08" db="EMBL/GenBank/DDBJ databases">
        <title>Genomic Encyclopedia of Type Strains, Phase IV (KMG-IV): sequencing the most valuable type-strain genomes for metagenomic binning, comparative biology and taxonomic classification.</title>
        <authorList>
            <person name="Goeker M."/>
        </authorList>
    </citation>
    <scope>NUCLEOTIDE SEQUENCE [LARGE SCALE GENOMIC DNA]</scope>
    <source>
        <strain evidence="3 4">DSM 22975</strain>
    </source>
</reference>
<keyword evidence="1" id="KW-1133">Transmembrane helix</keyword>
<evidence type="ECO:0000256" key="1">
    <source>
        <dbReference type="SAM" id="Phobius"/>
    </source>
</evidence>
<keyword evidence="1" id="KW-0472">Membrane</keyword>
<proteinExistence type="predicted"/>
<keyword evidence="1" id="KW-0812">Transmembrane</keyword>
<gene>
    <name evidence="3" type="ORF">HNR75_000555</name>
</gene>
<accession>A0A841GMF7</accession>
<name>A0A841GMF7_9GAMM</name>
<protein>
    <recommendedName>
        <fullName evidence="2">Flavinylation-associated cytochrome domain-containing protein</fullName>
    </recommendedName>
</protein>
<comment type="caution">
    <text evidence="3">The sequence shown here is derived from an EMBL/GenBank/DDBJ whole genome shotgun (WGS) entry which is preliminary data.</text>
</comment>
<feature type="transmembrane region" description="Helical" evidence="1">
    <location>
        <begin position="20"/>
        <end position="40"/>
    </location>
</feature>
<evidence type="ECO:0000259" key="2">
    <source>
        <dbReference type="Pfam" id="PF14358"/>
    </source>
</evidence>
<feature type="transmembrane region" description="Helical" evidence="1">
    <location>
        <begin position="140"/>
        <end position="167"/>
    </location>
</feature>
<dbReference type="Proteomes" id="UP000585721">
    <property type="component" value="Unassembled WGS sequence"/>
</dbReference>
<keyword evidence="4" id="KW-1185">Reference proteome</keyword>
<sequence>MTGILLSLMGYHLWDERIHELLGVIFAMFLLLHNGLNLHWFEKLFQTEYTAFRILQVTINLLLLLVVLSAILSGIMLSQHLFPNLAIHNASDLVRKTHMASVHWGHLLISLHLGLHWKMLADFFCKILRLSPASLFANRVMPIIFSMIGFYGLSVFIHREIASYLFLQTDFSFFDFEEYKTLFYADFLAMTIFMAYLTRCLLWLFIFRNHAGKTAM</sequence>
<feature type="transmembrane region" description="Helical" evidence="1">
    <location>
        <begin position="187"/>
        <end position="207"/>
    </location>
</feature>
<dbReference type="EMBL" id="JACHGR010000002">
    <property type="protein sequence ID" value="MBB6054683.1"/>
    <property type="molecule type" value="Genomic_DNA"/>
</dbReference>
<dbReference type="AlphaFoldDB" id="A0A841GMF7"/>
<dbReference type="RefSeq" id="WP_223157739.1">
    <property type="nucleotide sequence ID" value="NZ_JACHGR010000002.1"/>
</dbReference>
<organism evidence="3 4">
    <name type="scientific">Tolumonas osonensis</name>
    <dbReference type="NCBI Taxonomy" id="675874"/>
    <lineage>
        <taxon>Bacteria</taxon>
        <taxon>Pseudomonadati</taxon>
        <taxon>Pseudomonadota</taxon>
        <taxon>Gammaproteobacteria</taxon>
        <taxon>Aeromonadales</taxon>
        <taxon>Aeromonadaceae</taxon>
        <taxon>Tolumonas</taxon>
    </lineage>
</organism>
<dbReference type="InterPro" id="IPR025517">
    <property type="entry name" value="DUF4405"/>
</dbReference>
<feature type="transmembrane region" description="Helical" evidence="1">
    <location>
        <begin position="102"/>
        <end position="120"/>
    </location>
</feature>
<feature type="transmembrane region" description="Helical" evidence="1">
    <location>
        <begin position="61"/>
        <end position="82"/>
    </location>
</feature>
<feature type="domain" description="Flavinylation-associated cytochrome" evidence="2">
    <location>
        <begin position="59"/>
        <end position="117"/>
    </location>
</feature>
<dbReference type="Pfam" id="PF14358">
    <property type="entry name" value="DUF4405"/>
    <property type="match status" value="1"/>
</dbReference>
<evidence type="ECO:0000313" key="4">
    <source>
        <dbReference type="Proteomes" id="UP000585721"/>
    </source>
</evidence>